<accession>A0ABT2ZFI5</accession>
<evidence type="ECO:0000259" key="2">
    <source>
        <dbReference type="Pfam" id="PF03466"/>
    </source>
</evidence>
<evidence type="ECO:0000313" key="3">
    <source>
        <dbReference type="EMBL" id="MCV2869889.1"/>
    </source>
</evidence>
<sequence length="227" mass="24555">MDEADRVLSAARDLRSSRSIRLSVHSSLAMRWLLPRLPAAAASGLDLSIDVREELVDFVAGEADAGLRFGVGPYPGLHSTRLAGCMIQPVVGAAHPAARRPTVDPLKDETLTLLSDSGAEKFRTGTTWRDYRQLRGVPEVSDHSVRSFDRADLMLQAAIAGLGVGLGRSLLIEDDIGRGLLVPVGAAVRVKAAYWLVTKPDLAANSGIRSLEKWLKEQIRLTLGQRT</sequence>
<dbReference type="Pfam" id="PF03466">
    <property type="entry name" value="LysR_substrate"/>
    <property type="match status" value="1"/>
</dbReference>
<name>A0ABT2ZFI5_9RHOB</name>
<evidence type="ECO:0000256" key="1">
    <source>
        <dbReference type="ARBA" id="ARBA00009437"/>
    </source>
</evidence>
<proteinExistence type="inferred from homology"/>
<dbReference type="Gene3D" id="3.40.190.10">
    <property type="entry name" value="Periplasmic binding protein-like II"/>
    <property type="match status" value="2"/>
</dbReference>
<dbReference type="SUPFAM" id="SSF53850">
    <property type="entry name" value="Periplasmic binding protein-like II"/>
    <property type="match status" value="1"/>
</dbReference>
<comment type="caution">
    <text evidence="3">The sequence shown here is derived from an EMBL/GenBank/DDBJ whole genome shotgun (WGS) entry which is preliminary data.</text>
</comment>
<dbReference type="InterPro" id="IPR005119">
    <property type="entry name" value="LysR_subst-bd"/>
</dbReference>
<dbReference type="EMBL" id="JAOWKY010000004">
    <property type="protein sequence ID" value="MCV2869889.1"/>
    <property type="molecule type" value="Genomic_DNA"/>
</dbReference>
<dbReference type="InterPro" id="IPR058163">
    <property type="entry name" value="LysR-type_TF_proteobact-type"/>
</dbReference>
<reference evidence="3 4" key="1">
    <citation type="submission" date="2022-10" db="EMBL/GenBank/DDBJ databases">
        <title>Defluviimonas sp. nov., isolated from ocean surface water.</title>
        <authorList>
            <person name="He W."/>
            <person name="Wang L."/>
            <person name="Zhang D.-F."/>
        </authorList>
    </citation>
    <scope>NUCLEOTIDE SEQUENCE [LARGE SCALE GENOMIC DNA]</scope>
    <source>
        <strain evidence="3 4">WL0002</strain>
    </source>
</reference>
<evidence type="ECO:0000313" key="4">
    <source>
        <dbReference type="Proteomes" id="UP001652542"/>
    </source>
</evidence>
<feature type="domain" description="LysR substrate-binding" evidence="2">
    <location>
        <begin position="17"/>
        <end position="218"/>
    </location>
</feature>
<dbReference type="Proteomes" id="UP001652542">
    <property type="component" value="Unassembled WGS sequence"/>
</dbReference>
<dbReference type="PANTHER" id="PTHR30537">
    <property type="entry name" value="HTH-TYPE TRANSCRIPTIONAL REGULATOR"/>
    <property type="match status" value="1"/>
</dbReference>
<organism evidence="3 4">
    <name type="scientific">Albidovulum marisflavi</name>
    <dbReference type="NCBI Taxonomy" id="2984159"/>
    <lineage>
        <taxon>Bacteria</taxon>
        <taxon>Pseudomonadati</taxon>
        <taxon>Pseudomonadota</taxon>
        <taxon>Alphaproteobacteria</taxon>
        <taxon>Rhodobacterales</taxon>
        <taxon>Paracoccaceae</taxon>
        <taxon>Albidovulum</taxon>
    </lineage>
</organism>
<comment type="similarity">
    <text evidence="1">Belongs to the LysR transcriptional regulatory family.</text>
</comment>
<protein>
    <submittedName>
        <fullName evidence="3">LysR substrate-binding domain-containing protein</fullName>
    </submittedName>
</protein>
<keyword evidence="4" id="KW-1185">Reference proteome</keyword>
<dbReference type="PANTHER" id="PTHR30537:SF74">
    <property type="entry name" value="HTH-TYPE TRANSCRIPTIONAL REGULATOR TRPI"/>
    <property type="match status" value="1"/>
</dbReference>
<gene>
    <name evidence="3" type="ORF">OEW28_14750</name>
</gene>